<evidence type="ECO:0008006" key="2">
    <source>
        <dbReference type="Google" id="ProtNLM"/>
    </source>
</evidence>
<organism evidence="1">
    <name type="scientific">uncultured Caudovirales phage</name>
    <dbReference type="NCBI Taxonomy" id="2100421"/>
    <lineage>
        <taxon>Viruses</taxon>
        <taxon>Duplodnaviria</taxon>
        <taxon>Heunggongvirae</taxon>
        <taxon>Uroviricota</taxon>
        <taxon>Caudoviricetes</taxon>
        <taxon>Peduoviridae</taxon>
        <taxon>Maltschvirus</taxon>
        <taxon>Maltschvirus maltsch</taxon>
    </lineage>
</organism>
<reference evidence="1" key="1">
    <citation type="submission" date="2020-05" db="EMBL/GenBank/DDBJ databases">
        <authorList>
            <person name="Chiriac C."/>
            <person name="Salcher M."/>
            <person name="Ghai R."/>
            <person name="Kavagutti S V."/>
        </authorList>
    </citation>
    <scope>NUCLEOTIDE SEQUENCE</scope>
</reference>
<dbReference type="EMBL" id="LR798317">
    <property type="protein sequence ID" value="CAB5223260.1"/>
    <property type="molecule type" value="Genomic_DNA"/>
</dbReference>
<name>A0A6J7WZV1_9CAUD</name>
<gene>
    <name evidence="1" type="ORF">UFOVP380_25</name>
</gene>
<dbReference type="Gene3D" id="2.40.30.20">
    <property type="match status" value="1"/>
</dbReference>
<proteinExistence type="predicted"/>
<dbReference type="InterPro" id="IPR023366">
    <property type="entry name" value="ATP_synth_asu-like_sf"/>
</dbReference>
<evidence type="ECO:0000313" key="1">
    <source>
        <dbReference type="EMBL" id="CAB5223260.1"/>
    </source>
</evidence>
<accession>A0A6J7WZV1</accession>
<sequence length="438" mass="46938">MNSSLIRNYIDVQISLLTSFAPREGFGLPLFIGHTGALNPVVTGGTYSRATTTVTVTKADHGLSVGDWIDVSTPVGLVGRYAVATVASTSEFTFTSATGSGTGSIEYAPIKRVASYASITEVLADYLITTPEYKAANAFFSQGGNAKQLLIGFKGATETYSEALGFVRALRDDFYAIAIQDATKAVQLALASTVLALAGRKIVFFRTDDANTLNAGNSTDVGASLKALNNDYAHVTYHYQAHTATNTAGYFPEMAIMGRVLPIVENQRQAPGSTHWHLQPVVGIPASFNAAGGKLGFTQTERSTFEAKNVEALENDGSDTRTLVGKMAGGEWGDVIHGAAWLEARMEEDLYILKTQQADRFAKIGYDAKGIDLIEQTIRARLKKAVETRFVDAGFTVTAPAVEETSSTDRANRTYSATFEARLIGAVKYMTILGTLTV</sequence>
<protein>
    <recommendedName>
        <fullName evidence="2">Tail sheath protein</fullName>
    </recommendedName>
</protein>